<dbReference type="GO" id="GO:0005829">
    <property type="term" value="C:cytosol"/>
    <property type="evidence" value="ECO:0007669"/>
    <property type="project" value="TreeGrafter"/>
</dbReference>
<dbReference type="Proteomes" id="UP000199259">
    <property type="component" value="Unassembled WGS sequence"/>
</dbReference>
<feature type="domain" description="B12-binding N-terminal" evidence="5">
    <location>
        <begin position="1"/>
        <end position="95"/>
    </location>
</feature>
<dbReference type="FunFam" id="3.40.50.280:FF:000003">
    <property type="entry name" value="Dimethylamine methyltransferase corrinoid protein"/>
    <property type="match status" value="1"/>
</dbReference>
<dbReference type="InterPro" id="IPR036594">
    <property type="entry name" value="Meth_synthase_dom"/>
</dbReference>
<dbReference type="InterPro" id="IPR003759">
    <property type="entry name" value="Cbl-bd_cap"/>
</dbReference>
<dbReference type="GO" id="GO:0031419">
    <property type="term" value="F:cobalamin binding"/>
    <property type="evidence" value="ECO:0007669"/>
    <property type="project" value="InterPro"/>
</dbReference>
<dbReference type="SUPFAM" id="SSF52242">
    <property type="entry name" value="Cobalamin (vitamin B12)-binding domain"/>
    <property type="match status" value="1"/>
</dbReference>
<dbReference type="InterPro" id="IPR050554">
    <property type="entry name" value="Met_Synthase/Corrinoid"/>
</dbReference>
<dbReference type="EMBL" id="FNCA01000004">
    <property type="protein sequence ID" value="SDF80410.1"/>
    <property type="molecule type" value="Genomic_DNA"/>
</dbReference>
<reference evidence="6 7" key="1">
    <citation type="submission" date="2016-10" db="EMBL/GenBank/DDBJ databases">
        <authorList>
            <person name="Varghese N."/>
            <person name="Submissions S."/>
        </authorList>
    </citation>
    <scope>NUCLEOTIDE SEQUENCE [LARGE SCALE GENOMIC DNA]</scope>
    <source>
        <strain evidence="6 7">PL 12/M</strain>
    </source>
</reference>
<dbReference type="NCBIfam" id="TIGR02370">
    <property type="entry name" value="pyl_corrinoid"/>
    <property type="match status" value="1"/>
</dbReference>
<evidence type="ECO:0000259" key="5">
    <source>
        <dbReference type="PROSITE" id="PS51337"/>
    </source>
</evidence>
<name>A0A7Z7AWD2_9EURY</name>
<keyword evidence="7" id="KW-1185">Reference proteome</keyword>
<dbReference type="GO" id="GO:0015948">
    <property type="term" value="P:methanogenesis"/>
    <property type="evidence" value="ECO:0007669"/>
    <property type="project" value="InterPro"/>
</dbReference>
<dbReference type="InterPro" id="IPR006158">
    <property type="entry name" value="Cobalamin-bd"/>
</dbReference>
<dbReference type="PROSITE" id="PS51332">
    <property type="entry name" value="B12_BINDING"/>
    <property type="match status" value="1"/>
</dbReference>
<dbReference type="SUPFAM" id="SSF47644">
    <property type="entry name" value="Methionine synthase domain"/>
    <property type="match status" value="1"/>
</dbReference>
<protein>
    <submittedName>
        <fullName evidence="6">Trimethylamine corrinoid protein</fullName>
    </submittedName>
</protein>
<dbReference type="GO" id="GO:0050667">
    <property type="term" value="P:homocysteine metabolic process"/>
    <property type="evidence" value="ECO:0007669"/>
    <property type="project" value="TreeGrafter"/>
</dbReference>
<evidence type="ECO:0000313" key="7">
    <source>
        <dbReference type="Proteomes" id="UP000199259"/>
    </source>
</evidence>
<dbReference type="GO" id="GO:0046653">
    <property type="term" value="P:tetrahydrofolate metabolic process"/>
    <property type="evidence" value="ECO:0007669"/>
    <property type="project" value="TreeGrafter"/>
</dbReference>
<dbReference type="PANTHER" id="PTHR45833:SF1">
    <property type="entry name" value="METHIONINE SYNTHASE"/>
    <property type="match status" value="1"/>
</dbReference>
<comment type="similarity">
    <text evidence="1">Belongs to the methylamine corrinoid protein family.</text>
</comment>
<dbReference type="GO" id="GO:0008705">
    <property type="term" value="F:methionine synthase activity"/>
    <property type="evidence" value="ECO:0007669"/>
    <property type="project" value="TreeGrafter"/>
</dbReference>
<evidence type="ECO:0000313" key="6">
    <source>
        <dbReference type="EMBL" id="SDF80410.1"/>
    </source>
</evidence>
<dbReference type="PANTHER" id="PTHR45833">
    <property type="entry name" value="METHIONINE SYNTHASE"/>
    <property type="match status" value="1"/>
</dbReference>
<evidence type="ECO:0000256" key="2">
    <source>
        <dbReference type="ARBA" id="ARBA00022723"/>
    </source>
</evidence>
<organism evidence="6 7">
    <name type="scientific">Methanolobus vulcani</name>
    <dbReference type="NCBI Taxonomy" id="38026"/>
    <lineage>
        <taxon>Archaea</taxon>
        <taxon>Methanobacteriati</taxon>
        <taxon>Methanobacteriota</taxon>
        <taxon>Stenosarchaea group</taxon>
        <taxon>Methanomicrobia</taxon>
        <taxon>Methanosarcinales</taxon>
        <taxon>Methanosarcinaceae</taxon>
        <taxon>Methanolobus</taxon>
    </lineage>
</organism>
<dbReference type="PROSITE" id="PS51337">
    <property type="entry name" value="B12_BINDING_NTER"/>
    <property type="match status" value="1"/>
</dbReference>
<dbReference type="Pfam" id="PF02607">
    <property type="entry name" value="B12-binding_2"/>
    <property type="match status" value="1"/>
</dbReference>
<evidence type="ECO:0000256" key="3">
    <source>
        <dbReference type="ARBA" id="ARBA00023285"/>
    </source>
</evidence>
<dbReference type="SMART" id="SM01018">
    <property type="entry name" value="B12-binding_2"/>
    <property type="match status" value="1"/>
</dbReference>
<gene>
    <name evidence="6" type="ORF">SAMN04488589_1374</name>
</gene>
<evidence type="ECO:0000256" key="1">
    <source>
        <dbReference type="ARBA" id="ARBA00010854"/>
    </source>
</evidence>
<dbReference type="InterPro" id="IPR036724">
    <property type="entry name" value="Cobalamin-bd_sf"/>
</dbReference>
<comment type="caution">
    <text evidence="6">The sequence shown here is derived from an EMBL/GenBank/DDBJ whole genome shotgun (WGS) entry which is preliminary data.</text>
</comment>
<feature type="domain" description="B12-binding" evidence="4">
    <location>
        <begin position="96"/>
        <end position="227"/>
    </location>
</feature>
<dbReference type="Pfam" id="PF02310">
    <property type="entry name" value="B12-binding"/>
    <property type="match status" value="1"/>
</dbReference>
<proteinExistence type="inferred from homology"/>
<sequence length="238" mass="26047">MILVLPTKELIDQAIEAVLNFNDEKACEIAQEALELGVDTQYLLEHGFHATLALMKNMFDEGKIYLPHMIAAAEAVEAATKIMMPASKENAPVNSKGVVLLGTIEGDIHSIGKDIVATSLQIDGYEIIDLGVDVPVETFVEMAIKFNPDLIATSALMTITMTNQLTLEKSLREAGIRDRLKTMVGGTPVTPEWAMEIGADIYGADASDAVRKINSIMWPEKEETLIISKKNCPEHVCY</sequence>
<dbReference type="Gene3D" id="1.10.1240.10">
    <property type="entry name" value="Methionine synthase domain"/>
    <property type="match status" value="1"/>
</dbReference>
<dbReference type="Gene3D" id="3.40.50.280">
    <property type="entry name" value="Cobalamin-binding domain"/>
    <property type="match status" value="1"/>
</dbReference>
<dbReference type="AlphaFoldDB" id="A0A7Z7AWD2"/>
<keyword evidence="2" id="KW-0479">Metal-binding</keyword>
<accession>A0A7Z7AWD2</accession>
<dbReference type="GO" id="GO:0050897">
    <property type="term" value="F:cobalt ion binding"/>
    <property type="evidence" value="ECO:0007669"/>
    <property type="project" value="InterPro"/>
</dbReference>
<keyword evidence="3" id="KW-0170">Cobalt</keyword>
<dbReference type="InterPro" id="IPR012741">
    <property type="entry name" value="Corrinoid_p"/>
</dbReference>
<evidence type="ECO:0000259" key="4">
    <source>
        <dbReference type="PROSITE" id="PS51332"/>
    </source>
</evidence>